<organism evidence="2 3">
    <name type="scientific">Zhengella mangrovi</name>
    <dbReference type="NCBI Taxonomy" id="1982044"/>
    <lineage>
        <taxon>Bacteria</taxon>
        <taxon>Pseudomonadati</taxon>
        <taxon>Pseudomonadota</taxon>
        <taxon>Alphaproteobacteria</taxon>
        <taxon>Hyphomicrobiales</taxon>
        <taxon>Notoacmeibacteraceae</taxon>
        <taxon>Zhengella</taxon>
    </lineage>
</organism>
<dbReference type="PANTHER" id="PTHR33121:SF70">
    <property type="entry name" value="SIGNALING PROTEIN YKOW"/>
    <property type="match status" value="1"/>
</dbReference>
<dbReference type="InterPro" id="IPR001633">
    <property type="entry name" value="EAL_dom"/>
</dbReference>
<evidence type="ECO:0000313" key="2">
    <source>
        <dbReference type="EMBL" id="PHP64608.1"/>
    </source>
</evidence>
<dbReference type="PANTHER" id="PTHR33121">
    <property type="entry name" value="CYCLIC DI-GMP PHOSPHODIESTERASE PDEF"/>
    <property type="match status" value="1"/>
</dbReference>
<dbReference type="SUPFAM" id="SSF141868">
    <property type="entry name" value="EAL domain-like"/>
    <property type="match status" value="1"/>
</dbReference>
<dbReference type="Gene3D" id="3.20.20.450">
    <property type="entry name" value="EAL domain"/>
    <property type="match status" value="1"/>
</dbReference>
<dbReference type="EMBL" id="PDVP01000033">
    <property type="protein sequence ID" value="PHP64608.1"/>
    <property type="molecule type" value="Genomic_DNA"/>
</dbReference>
<protein>
    <recommendedName>
        <fullName evidence="1">EAL domain-containing protein</fullName>
    </recommendedName>
</protein>
<dbReference type="PROSITE" id="PS50883">
    <property type="entry name" value="EAL"/>
    <property type="match status" value="1"/>
</dbReference>
<dbReference type="InterPro" id="IPR050706">
    <property type="entry name" value="Cyclic-di-GMP_PDE-like"/>
</dbReference>
<dbReference type="AlphaFoldDB" id="A0A2G1QH90"/>
<dbReference type="InterPro" id="IPR035919">
    <property type="entry name" value="EAL_sf"/>
</dbReference>
<dbReference type="CDD" id="cd01948">
    <property type="entry name" value="EAL"/>
    <property type="match status" value="1"/>
</dbReference>
<name>A0A2G1QH90_9HYPH</name>
<keyword evidence="3" id="KW-1185">Reference proteome</keyword>
<gene>
    <name evidence="2" type="ORF">CSC94_23455</name>
</gene>
<dbReference type="GO" id="GO:0071111">
    <property type="term" value="F:cyclic-guanylate-specific phosphodiesterase activity"/>
    <property type="evidence" value="ECO:0007669"/>
    <property type="project" value="InterPro"/>
</dbReference>
<dbReference type="SMART" id="SM00052">
    <property type="entry name" value="EAL"/>
    <property type="match status" value="1"/>
</dbReference>
<evidence type="ECO:0000313" key="3">
    <source>
        <dbReference type="Proteomes" id="UP000221168"/>
    </source>
</evidence>
<accession>A0A2G1QH90</accession>
<reference evidence="2 3" key="1">
    <citation type="submission" date="2017-10" db="EMBL/GenBank/DDBJ databases">
        <title>Sedimentibacterium mangrovi gen. nov., sp. nov., a novel member of family Phyllobacteriacea isolated from mangrove sediment.</title>
        <authorList>
            <person name="Liao H."/>
            <person name="Tian Y."/>
        </authorList>
    </citation>
    <scope>NUCLEOTIDE SEQUENCE [LARGE SCALE GENOMIC DNA]</scope>
    <source>
        <strain evidence="2 3">X9-2-2</strain>
    </source>
</reference>
<comment type="caution">
    <text evidence="2">The sequence shown here is derived from an EMBL/GenBank/DDBJ whole genome shotgun (WGS) entry which is preliminary data.</text>
</comment>
<evidence type="ECO:0000259" key="1">
    <source>
        <dbReference type="PROSITE" id="PS50883"/>
    </source>
</evidence>
<dbReference type="Proteomes" id="UP000221168">
    <property type="component" value="Unassembled WGS sequence"/>
</dbReference>
<sequence length="116" mass="12616">MLQAIRELGVRVSMDDFGTGYSSLAYLKNFQFDKIKIDRCFVQGMESNASDAAIIEAIISLSKGIGVGTTAEGIETESQFQIVAAKGCCEGQGYLFSRPLTSGDAEKFIEGYRIKL</sequence>
<dbReference type="Pfam" id="PF00563">
    <property type="entry name" value="EAL"/>
    <property type="match status" value="1"/>
</dbReference>
<feature type="domain" description="EAL" evidence="1">
    <location>
        <begin position="1"/>
        <end position="113"/>
    </location>
</feature>
<proteinExistence type="predicted"/>